<dbReference type="AlphaFoldDB" id="F8F0D8"/>
<dbReference type="HOGENOM" id="CLU_1748856_0_0_12"/>
<accession>F8F0D8</accession>
<reference evidence="2" key="1">
    <citation type="journal article" date="2013" name="Stand. Genomic Sci.">
        <title>Genome sequence of the thermophilic fresh-water bacterium Spirochaeta caldaria type strain (H1(T)), reclassification of Spirochaeta caldaria, Spirochaeta stenostrepta, and Spirochaeta zuelzerae in the genus Treponema as Treponema caldaria comb. nov., Treponema stenostrepta comb. nov., and Treponema zuelzerae comb. nov., and emendation of the genus Treponema.</title>
        <authorList>
            <person name="Abt B."/>
            <person name="Goker M."/>
            <person name="Scheuner C."/>
            <person name="Han C."/>
            <person name="Lu M."/>
            <person name="Misra M."/>
            <person name="Lapidus A."/>
            <person name="Nolan M."/>
            <person name="Lucas S."/>
            <person name="Hammon N."/>
            <person name="Deshpande S."/>
            <person name="Cheng J.F."/>
            <person name="Tapia R."/>
            <person name="Goodwin L.A."/>
            <person name="Pitluck S."/>
            <person name="Liolios K."/>
            <person name="Pagani I."/>
            <person name="Ivanova N."/>
            <person name="Mavromatis K."/>
            <person name="Mikhailova N."/>
            <person name="Huntemann M."/>
            <person name="Pati A."/>
            <person name="Chen A."/>
            <person name="Palaniappan K."/>
            <person name="Land M."/>
            <person name="Hauser L."/>
            <person name="Jeffries C.D."/>
            <person name="Rohde M."/>
            <person name="Spring S."/>
            <person name="Gronow S."/>
            <person name="Detter J.C."/>
            <person name="Bristow J."/>
            <person name="Eisen J.A."/>
            <person name="Markowitz V."/>
            <person name="Hugenholtz P."/>
            <person name="Kyrpides N.C."/>
            <person name="Woyke T."/>
            <person name="Klenk H.P."/>
        </authorList>
    </citation>
    <scope>NUCLEOTIDE SEQUENCE</scope>
    <source>
        <strain evidence="2">ATCC 51460 / DSM 7334 / H1</strain>
    </source>
</reference>
<gene>
    <name evidence="1" type="ordered locus">Spica_0848</name>
</gene>
<dbReference type="STRING" id="744872.Spica_0848"/>
<evidence type="ECO:0000313" key="1">
    <source>
        <dbReference type="EMBL" id="AEJ19002.1"/>
    </source>
</evidence>
<dbReference type="EMBL" id="CP002868">
    <property type="protein sequence ID" value="AEJ19002.1"/>
    <property type="molecule type" value="Genomic_DNA"/>
</dbReference>
<organism evidence="1 2">
    <name type="scientific">Gracilinema caldarium (strain ATCC 51460 / DSM 7334 / H1)</name>
    <name type="common">Treponema caldarium</name>
    <dbReference type="NCBI Taxonomy" id="744872"/>
    <lineage>
        <taxon>Bacteria</taxon>
        <taxon>Pseudomonadati</taxon>
        <taxon>Spirochaetota</taxon>
        <taxon>Spirochaetia</taxon>
        <taxon>Spirochaetales</taxon>
        <taxon>Breznakiellaceae</taxon>
        <taxon>Gracilinema</taxon>
    </lineage>
</organism>
<proteinExistence type="predicted"/>
<sequence length="170" mass="19743">MILYTNINNTCMEKVTALCYAELMESGITARKKGKDAFFSIHWSKLTNANRWAIASSVPAVGGVYEIYWMDDHQHLRLLTIGNARYGGLRSEIRRLTDPELVENPEVIQILQDKKIYFRYAVTNSVDDMADVVWFFRKTYFPENPGVAHSGRFARIYINEWAPDKVRWVD</sequence>
<dbReference type="Proteomes" id="UP000000503">
    <property type="component" value="Chromosome"/>
</dbReference>
<keyword evidence="2" id="KW-1185">Reference proteome</keyword>
<evidence type="ECO:0000313" key="2">
    <source>
        <dbReference type="Proteomes" id="UP000000503"/>
    </source>
</evidence>
<dbReference type="KEGG" id="scd:Spica_0848"/>
<dbReference type="eggNOG" id="ENOG50343GE">
    <property type="taxonomic scope" value="Bacteria"/>
</dbReference>
<name>F8F0D8_GRAC1</name>
<protein>
    <submittedName>
        <fullName evidence="1">Uncharacterized protein</fullName>
    </submittedName>
</protein>